<dbReference type="Proteomes" id="UP000184232">
    <property type="component" value="Unassembled WGS sequence"/>
</dbReference>
<dbReference type="OrthoDB" id="9765957at2"/>
<gene>
    <name evidence="2" type="ORF">SAMN05444337_2241</name>
</gene>
<evidence type="ECO:0008006" key="4">
    <source>
        <dbReference type="Google" id="ProtNLM"/>
    </source>
</evidence>
<evidence type="ECO:0000256" key="1">
    <source>
        <dbReference type="SAM" id="SignalP"/>
    </source>
</evidence>
<name>A0A1M6KBN5_9FLAO</name>
<organism evidence="2 3">
    <name type="scientific">Flavobacterium haoranii</name>
    <dbReference type="NCBI Taxonomy" id="683124"/>
    <lineage>
        <taxon>Bacteria</taxon>
        <taxon>Pseudomonadati</taxon>
        <taxon>Bacteroidota</taxon>
        <taxon>Flavobacteriia</taxon>
        <taxon>Flavobacteriales</taxon>
        <taxon>Flavobacteriaceae</taxon>
        <taxon>Flavobacterium</taxon>
    </lineage>
</organism>
<protein>
    <recommendedName>
        <fullName evidence="4">DUF1566 domain-containing protein</fullName>
    </recommendedName>
</protein>
<feature type="signal peptide" evidence="1">
    <location>
        <begin position="1"/>
        <end position="18"/>
    </location>
</feature>
<sequence length="642" mass="75686">MKKINLLFFLLFFLNSFSQIIEEKKEGDFIVKNYLNQDLDIFKVERYKDNSLYESIEYIPGGKIKNGNFFHKLFGFGTYSNGRLQDGEILYIFNKSEFNTNWYIDENNKIFVSQEKIKTKYGKNNQQTITYESSNGNWLNFQNYDEKKIIKNIVECFYVKLKISNFRLIGSFQIKKGLFEYKNQRLYEKSNDLEDLIAVLNFNDNGVLDGEQLYFKIVNYGFKDGFDRDDRKILHTAIYKNGTPLKYNKRILPVKNNETQIYIDSITFNKDDLKNSTFLYDSFIVNHPQPTLVFNPFSGFVQLTDHYYYKNIEIGNTDNTTPENANLKSLENVRKTYFTNDLKKIVFRRAVSGNIMSDGTEFKNDDLFFDRDSRCSQDTKPDSDSNERKITFKGNPKVFYLKEQNFIDRIIKNDYSFIPYAFNWQEPGIKNSNEISSIELLYWYEFMLRGESKMHQTYFSKELSSIGNEAVFNGYGNSSRYDFVSYLKKDLDNNILVDEIEYNEEYKNDFKESESIKRNDELYIGKEHLGGIIFYLDDNKKEGKIISKQDLGQFNLNKAKEKCSLYENEGKGWFLPSIEELEQVYLSLKEKNILNFSDGYYWSSDEGRNVYFGNAVDFTDGQRTFGDMGIDADLFVRAIKKF</sequence>
<evidence type="ECO:0000313" key="2">
    <source>
        <dbReference type="EMBL" id="SHJ56330.1"/>
    </source>
</evidence>
<feature type="chain" id="PRO_5012455012" description="DUF1566 domain-containing protein" evidence="1">
    <location>
        <begin position="19"/>
        <end position="642"/>
    </location>
</feature>
<keyword evidence="1" id="KW-0732">Signal</keyword>
<keyword evidence="3" id="KW-1185">Reference proteome</keyword>
<accession>A0A1M6KBN5</accession>
<evidence type="ECO:0000313" key="3">
    <source>
        <dbReference type="Proteomes" id="UP000184232"/>
    </source>
</evidence>
<dbReference type="EMBL" id="FQZH01000004">
    <property type="protein sequence ID" value="SHJ56330.1"/>
    <property type="molecule type" value="Genomic_DNA"/>
</dbReference>
<proteinExistence type="predicted"/>
<dbReference type="RefSeq" id="WP_072785052.1">
    <property type="nucleotide sequence ID" value="NZ_CP045292.1"/>
</dbReference>
<dbReference type="AlphaFoldDB" id="A0A1M6KBN5"/>
<dbReference type="STRING" id="683124.SAMN05444337_2241"/>
<reference evidence="2 3" key="1">
    <citation type="submission" date="2016-11" db="EMBL/GenBank/DDBJ databases">
        <authorList>
            <person name="Jaros S."/>
            <person name="Januszkiewicz K."/>
            <person name="Wedrychowicz H."/>
        </authorList>
    </citation>
    <scope>NUCLEOTIDE SEQUENCE [LARGE SCALE GENOMIC DNA]</scope>
    <source>
        <strain evidence="2 3">DSM 22807</strain>
    </source>
</reference>